<keyword evidence="2 3" id="KW-0663">Pyridoxal phosphate</keyword>
<evidence type="ECO:0000313" key="5">
    <source>
        <dbReference type="Proteomes" id="UP000647860"/>
    </source>
</evidence>
<dbReference type="Proteomes" id="UP000647860">
    <property type="component" value="Unassembled WGS sequence"/>
</dbReference>
<dbReference type="SUPFAM" id="SSF53383">
    <property type="entry name" value="PLP-dependent transferases"/>
    <property type="match status" value="1"/>
</dbReference>
<protein>
    <submittedName>
        <fullName evidence="4">Aspartate aminotransferase family protein</fullName>
    </submittedName>
</protein>
<evidence type="ECO:0000313" key="4">
    <source>
        <dbReference type="EMBL" id="GIJ18047.1"/>
    </source>
</evidence>
<dbReference type="GO" id="GO:0008483">
    <property type="term" value="F:transaminase activity"/>
    <property type="evidence" value="ECO:0007669"/>
    <property type="project" value="UniProtKB-KW"/>
</dbReference>
<sequence>MSVVNEMPRTMLTAAQLAEIDRRVLVHPHHHGGRSKRITIVRGDGCTVWDASGVELLDVMGAGNWVAQVGHGRPELADAAARQMRKLAYYTGFDIFANDQSITLAQRLVDLAPDGLDRVFFTNGGSESVETAFKFARLYHHHRGEPERVWFISRNFAYHGCTYASGAATGFPGIHEGIGPEFPNVARVSPPHSYRAPDTCPGRDLTDFLIEELATTIERIGPSNVAAMIGEPVMGGAGVLIPPADYWPRVRELLSRHGILLIADEIVTGFGRTGAWYDSAERGMQADLVTVAKGLTSGYAPLGAVLMSDAIAETIAGGDTYLFHGHTYSGHAAACAVAHANLDLLEQEGLVDRSRTVGTWLREALAPLADLPNVGEVRVAGATAGVELVADRDTREPLMADWVTVALRDEHRVAAREYGNTLVMAPPLVISRPEVDRAAQALADVLRRRPASHS</sequence>
<dbReference type="Gene3D" id="3.40.640.10">
    <property type="entry name" value="Type I PLP-dependent aspartate aminotransferase-like (Major domain)"/>
    <property type="match status" value="1"/>
</dbReference>
<dbReference type="InterPro" id="IPR015421">
    <property type="entry name" value="PyrdxlP-dep_Trfase_major"/>
</dbReference>
<evidence type="ECO:0000256" key="1">
    <source>
        <dbReference type="ARBA" id="ARBA00008954"/>
    </source>
</evidence>
<dbReference type="PROSITE" id="PS00600">
    <property type="entry name" value="AA_TRANSFER_CLASS_3"/>
    <property type="match status" value="1"/>
</dbReference>
<dbReference type="InterPro" id="IPR015424">
    <property type="entry name" value="PyrdxlP-dep_Trfase"/>
</dbReference>
<dbReference type="InterPro" id="IPR049704">
    <property type="entry name" value="Aminotrans_3_PPA_site"/>
</dbReference>
<keyword evidence="5" id="KW-1185">Reference proteome</keyword>
<evidence type="ECO:0000256" key="2">
    <source>
        <dbReference type="ARBA" id="ARBA00022898"/>
    </source>
</evidence>
<reference evidence="4 5" key="1">
    <citation type="submission" date="2021-01" db="EMBL/GenBank/DDBJ databases">
        <title>Whole genome shotgun sequence of Verrucosispora gifhornensis NBRC 16317.</title>
        <authorList>
            <person name="Komaki H."/>
            <person name="Tamura T."/>
        </authorList>
    </citation>
    <scope>NUCLEOTIDE SEQUENCE [LARGE SCALE GENOMIC DNA]</scope>
    <source>
        <strain evidence="4 5">NBRC 16317</strain>
    </source>
</reference>
<dbReference type="InterPro" id="IPR015422">
    <property type="entry name" value="PyrdxlP-dep_Trfase_small"/>
</dbReference>
<comment type="caution">
    <text evidence="4">The sequence shown here is derived from an EMBL/GenBank/DDBJ whole genome shotgun (WGS) entry which is preliminary data.</text>
</comment>
<dbReference type="PANTHER" id="PTHR43094">
    <property type="entry name" value="AMINOTRANSFERASE"/>
    <property type="match status" value="1"/>
</dbReference>
<dbReference type="PANTHER" id="PTHR43094:SF1">
    <property type="entry name" value="AMINOTRANSFERASE CLASS-III"/>
    <property type="match status" value="1"/>
</dbReference>
<proteinExistence type="inferred from homology"/>
<dbReference type="PIRSF" id="PIRSF000521">
    <property type="entry name" value="Transaminase_4ab_Lys_Orn"/>
    <property type="match status" value="1"/>
</dbReference>
<evidence type="ECO:0000256" key="3">
    <source>
        <dbReference type="RuleBase" id="RU003560"/>
    </source>
</evidence>
<gene>
    <name evidence="4" type="ORF">Vgi01_47310</name>
</gene>
<organism evidence="4 5">
    <name type="scientific">Micromonospora gifhornensis</name>
    <dbReference type="NCBI Taxonomy" id="84594"/>
    <lineage>
        <taxon>Bacteria</taxon>
        <taxon>Bacillati</taxon>
        <taxon>Actinomycetota</taxon>
        <taxon>Actinomycetes</taxon>
        <taxon>Micromonosporales</taxon>
        <taxon>Micromonosporaceae</taxon>
        <taxon>Micromonospora</taxon>
    </lineage>
</organism>
<comment type="similarity">
    <text evidence="1 3">Belongs to the class-III pyridoxal-phosphate-dependent aminotransferase family.</text>
</comment>
<dbReference type="CDD" id="cd00610">
    <property type="entry name" value="OAT_like"/>
    <property type="match status" value="1"/>
</dbReference>
<dbReference type="EMBL" id="BOPA01000035">
    <property type="protein sequence ID" value="GIJ18047.1"/>
    <property type="molecule type" value="Genomic_DNA"/>
</dbReference>
<dbReference type="Pfam" id="PF00202">
    <property type="entry name" value="Aminotran_3"/>
    <property type="match status" value="1"/>
</dbReference>
<keyword evidence="4" id="KW-0032">Aminotransferase</keyword>
<name>A0ABQ4IJG3_9ACTN</name>
<dbReference type="InterPro" id="IPR005814">
    <property type="entry name" value="Aminotrans_3"/>
</dbReference>
<dbReference type="RefSeq" id="WP_102658396.1">
    <property type="nucleotide sequence ID" value="NZ_BAAAGZ010000001.1"/>
</dbReference>
<accession>A0ABQ4IJG3</accession>
<keyword evidence="4" id="KW-0808">Transferase</keyword>
<dbReference type="Gene3D" id="3.90.1150.10">
    <property type="entry name" value="Aspartate Aminotransferase, domain 1"/>
    <property type="match status" value="1"/>
</dbReference>